<dbReference type="AlphaFoldDB" id="A0A378MXL7"/>
<name>A0A378MXL7_MANHA</name>
<accession>A0A378MXL7</accession>
<proteinExistence type="predicted"/>
<organism evidence="1 2">
    <name type="scientific">Mannheimia haemolytica</name>
    <name type="common">Pasteurella haemolytica</name>
    <dbReference type="NCBI Taxonomy" id="75985"/>
    <lineage>
        <taxon>Bacteria</taxon>
        <taxon>Pseudomonadati</taxon>
        <taxon>Pseudomonadota</taxon>
        <taxon>Gammaproteobacteria</taxon>
        <taxon>Pasteurellales</taxon>
        <taxon>Pasteurellaceae</taxon>
        <taxon>Mannheimia</taxon>
    </lineage>
</organism>
<evidence type="ECO:0000313" key="1">
    <source>
        <dbReference type="EMBL" id="STY60145.1"/>
    </source>
</evidence>
<sequence length="91" mass="10312">MQNFANIEIAFIHRKAPLPSDFSYPEMPGGLTEKQVQKWQSRRVAFFLLTELFKKHHLDLDLLADMQRSQAVALLSILSKLTLTSAIQGNG</sequence>
<dbReference type="Proteomes" id="UP000254802">
    <property type="component" value="Unassembled WGS sequence"/>
</dbReference>
<protein>
    <submittedName>
        <fullName evidence="1">Uncharacterized protein</fullName>
    </submittedName>
</protein>
<dbReference type="EMBL" id="UGPN01000002">
    <property type="protein sequence ID" value="STY60145.1"/>
    <property type="molecule type" value="Genomic_DNA"/>
</dbReference>
<evidence type="ECO:0000313" key="2">
    <source>
        <dbReference type="Proteomes" id="UP000254802"/>
    </source>
</evidence>
<gene>
    <name evidence="1" type="ORF">NCTC10638_01338</name>
</gene>
<reference evidence="1 2" key="1">
    <citation type="submission" date="2018-06" db="EMBL/GenBank/DDBJ databases">
        <authorList>
            <consortium name="Pathogen Informatics"/>
            <person name="Doyle S."/>
        </authorList>
    </citation>
    <scope>NUCLEOTIDE SEQUENCE [LARGE SCALE GENOMIC DNA]</scope>
    <source>
        <strain evidence="1 2">NCTC10638</strain>
    </source>
</reference>